<dbReference type="InterPro" id="IPR005886">
    <property type="entry name" value="UDP_G4E"/>
</dbReference>
<comment type="similarity">
    <text evidence="4 8">Belongs to the NAD(P)-dependent epimerase/dehydratase family.</text>
</comment>
<organism evidence="10">
    <name type="scientific">Prasinoderma singulare</name>
    <dbReference type="NCBI Taxonomy" id="676789"/>
    <lineage>
        <taxon>Eukaryota</taxon>
        <taxon>Viridiplantae</taxon>
        <taxon>Prasinodermophyta</taxon>
        <taxon>Prasinodermophyceae</taxon>
        <taxon>Prasinodermales</taxon>
        <taxon>Prasinodermaceae</taxon>
        <taxon>Prasinoderma</taxon>
    </lineage>
</organism>
<evidence type="ECO:0000256" key="4">
    <source>
        <dbReference type="ARBA" id="ARBA00007637"/>
    </source>
</evidence>
<comment type="pathway">
    <text evidence="3 8">Carbohydrate metabolism; galactose metabolism.</text>
</comment>
<sequence length="381" mass="41270">MGAGAGDAMSLVAPAAASQLVDKRILVTGGAGYIGSHTVLLLLQSGCEVHILDNLDNSSEVAVERVKELAGDKAQNLTFHKVDLLDVAATDTVCQEGEFDACIHFAGLKAVGESVAKPLWYYRNNVVGTLNLMVSLGRHGCKNIVFSSSATVYGQPDPVPATEDSKMQPTNPYGRTKYFIEEIMRDVTVSDKEWSVVLLRYFNPVGAHPSGRIGEDPRGIPNNLMPFVQQVAVGRRKELTVFGSDYPTPDGTGVRDYIHVMDLAEGHVAALLKIAATSSLDCRVYNLGTGKGTSVLEMVAAFEKACGKEIPKKMADRRPGDNAVVTAKTDLAEKELGWTAKLSIEDACRDQWNWCSNNPYGYSETDPDAEEASEKEKEPQK</sequence>
<accession>A0A7S3BPX0</accession>
<dbReference type="GO" id="GO:0006012">
    <property type="term" value="P:galactose metabolic process"/>
    <property type="evidence" value="ECO:0007669"/>
    <property type="project" value="UniProtKB-UniPathway"/>
</dbReference>
<dbReference type="AlphaFoldDB" id="A0A7S3BPX0"/>
<evidence type="ECO:0000256" key="2">
    <source>
        <dbReference type="ARBA" id="ARBA00001911"/>
    </source>
</evidence>
<dbReference type="CDD" id="cd05247">
    <property type="entry name" value="UDP_G4E_1_SDR_e"/>
    <property type="match status" value="1"/>
</dbReference>
<dbReference type="EC" id="5.1.3.-" evidence="8"/>
<evidence type="ECO:0000256" key="1">
    <source>
        <dbReference type="ARBA" id="ARBA00000083"/>
    </source>
</evidence>
<dbReference type="NCBIfam" id="TIGR01179">
    <property type="entry name" value="galE"/>
    <property type="match status" value="1"/>
</dbReference>
<dbReference type="GO" id="GO:0005829">
    <property type="term" value="C:cytosol"/>
    <property type="evidence" value="ECO:0007669"/>
    <property type="project" value="TreeGrafter"/>
</dbReference>
<dbReference type="Gene3D" id="3.90.25.10">
    <property type="entry name" value="UDP-galactose 4-epimerase, domain 1"/>
    <property type="match status" value="1"/>
</dbReference>
<evidence type="ECO:0000313" key="10">
    <source>
        <dbReference type="EMBL" id="CAE0141822.1"/>
    </source>
</evidence>
<keyword evidence="8" id="KW-0119">Carbohydrate metabolism</keyword>
<dbReference type="Pfam" id="PF16363">
    <property type="entry name" value="GDP_Man_Dehyd"/>
    <property type="match status" value="1"/>
</dbReference>
<proteinExistence type="inferred from homology"/>
<evidence type="ECO:0000256" key="6">
    <source>
        <dbReference type="ARBA" id="ARBA00023027"/>
    </source>
</evidence>
<evidence type="ECO:0000256" key="7">
    <source>
        <dbReference type="ARBA" id="ARBA00023235"/>
    </source>
</evidence>
<keyword evidence="6 8" id="KW-0520">NAD</keyword>
<dbReference type="EMBL" id="HBHY01013367">
    <property type="protein sequence ID" value="CAE0141822.1"/>
    <property type="molecule type" value="Transcribed_RNA"/>
</dbReference>
<dbReference type="GO" id="GO:0003978">
    <property type="term" value="F:UDP-glucose 4-epimerase activity"/>
    <property type="evidence" value="ECO:0007669"/>
    <property type="project" value="UniProtKB-UniRule"/>
</dbReference>
<keyword evidence="7 8" id="KW-0413">Isomerase</keyword>
<dbReference type="SUPFAM" id="SSF51735">
    <property type="entry name" value="NAD(P)-binding Rossmann-fold domains"/>
    <property type="match status" value="1"/>
</dbReference>
<dbReference type="NCBIfam" id="NF007956">
    <property type="entry name" value="PRK10675.1"/>
    <property type="match status" value="1"/>
</dbReference>
<comment type="cofactor">
    <cofactor evidence="2 8">
        <name>NAD(+)</name>
        <dbReference type="ChEBI" id="CHEBI:57540"/>
    </cofactor>
</comment>
<dbReference type="PANTHER" id="PTHR43725:SF47">
    <property type="entry name" value="UDP-GLUCOSE 4-EPIMERASE"/>
    <property type="match status" value="1"/>
</dbReference>
<dbReference type="InterPro" id="IPR016040">
    <property type="entry name" value="NAD(P)-bd_dom"/>
</dbReference>
<comment type="catalytic activity">
    <reaction evidence="1">
        <text>UDP-alpha-D-glucose = UDP-alpha-D-galactose</text>
        <dbReference type="Rhea" id="RHEA:22168"/>
        <dbReference type="ChEBI" id="CHEBI:58885"/>
        <dbReference type="ChEBI" id="CHEBI:66914"/>
        <dbReference type="EC" id="5.1.3.2"/>
    </reaction>
</comment>
<evidence type="ECO:0000256" key="8">
    <source>
        <dbReference type="RuleBase" id="RU366046"/>
    </source>
</evidence>
<dbReference type="InterPro" id="IPR036291">
    <property type="entry name" value="NAD(P)-bd_dom_sf"/>
</dbReference>
<reference evidence="10" key="1">
    <citation type="submission" date="2021-01" db="EMBL/GenBank/DDBJ databases">
        <authorList>
            <person name="Corre E."/>
            <person name="Pelletier E."/>
            <person name="Niang G."/>
            <person name="Scheremetjew M."/>
            <person name="Finn R."/>
            <person name="Kale V."/>
            <person name="Holt S."/>
            <person name="Cochrane G."/>
            <person name="Meng A."/>
            <person name="Brown T."/>
            <person name="Cohen L."/>
        </authorList>
    </citation>
    <scope>NUCLEOTIDE SEQUENCE</scope>
    <source>
        <strain evidence="10">RCC927</strain>
    </source>
</reference>
<dbReference type="UniPathway" id="UPA00214"/>
<evidence type="ECO:0000259" key="9">
    <source>
        <dbReference type="Pfam" id="PF16363"/>
    </source>
</evidence>
<evidence type="ECO:0000256" key="5">
    <source>
        <dbReference type="ARBA" id="ARBA00013189"/>
    </source>
</evidence>
<gene>
    <name evidence="10" type="ORF">PSIN1315_LOCUS8562</name>
</gene>
<feature type="domain" description="NAD(P)-binding" evidence="9">
    <location>
        <begin position="26"/>
        <end position="350"/>
    </location>
</feature>
<name>A0A7S3BPX0_9VIRI</name>
<dbReference type="Gene3D" id="3.40.50.720">
    <property type="entry name" value="NAD(P)-binding Rossmann-like Domain"/>
    <property type="match status" value="1"/>
</dbReference>
<protein>
    <recommendedName>
        <fullName evidence="5 8">UDP-glucose 4-epimerase</fullName>
        <ecNumber evidence="8">5.1.3.-</ecNumber>
    </recommendedName>
</protein>
<evidence type="ECO:0000256" key="3">
    <source>
        <dbReference type="ARBA" id="ARBA00004947"/>
    </source>
</evidence>
<dbReference type="PANTHER" id="PTHR43725">
    <property type="entry name" value="UDP-GLUCOSE 4-EPIMERASE"/>
    <property type="match status" value="1"/>
</dbReference>